<organism evidence="3">
    <name type="scientific">marine metagenome</name>
    <dbReference type="NCBI Taxonomy" id="408172"/>
    <lineage>
        <taxon>unclassified sequences</taxon>
        <taxon>metagenomes</taxon>
        <taxon>ecological metagenomes</taxon>
    </lineage>
</organism>
<dbReference type="NCBIfam" id="TIGR01915">
    <property type="entry name" value="npdG"/>
    <property type="match status" value="1"/>
</dbReference>
<dbReference type="GO" id="GO:0070967">
    <property type="term" value="F:coenzyme F420 binding"/>
    <property type="evidence" value="ECO:0007669"/>
    <property type="project" value="InterPro"/>
</dbReference>
<proteinExistence type="predicted"/>
<dbReference type="Pfam" id="PF03807">
    <property type="entry name" value="F420_oxidored"/>
    <property type="match status" value="1"/>
</dbReference>
<dbReference type="SUPFAM" id="SSF51735">
    <property type="entry name" value="NAD(P)-binding Rossmann-fold domains"/>
    <property type="match status" value="1"/>
</dbReference>
<dbReference type="InterPro" id="IPR028939">
    <property type="entry name" value="P5C_Rdtase_cat_N"/>
</dbReference>
<keyword evidence="1" id="KW-0560">Oxidoreductase</keyword>
<dbReference type="GO" id="GO:0016651">
    <property type="term" value="F:oxidoreductase activity, acting on NAD(P)H"/>
    <property type="evidence" value="ECO:0007669"/>
    <property type="project" value="InterPro"/>
</dbReference>
<feature type="domain" description="Pyrroline-5-carboxylate reductase catalytic N-terminal" evidence="2">
    <location>
        <begin position="7"/>
        <end position="98"/>
    </location>
</feature>
<evidence type="ECO:0000256" key="1">
    <source>
        <dbReference type="ARBA" id="ARBA00023002"/>
    </source>
</evidence>
<evidence type="ECO:0000313" key="3">
    <source>
        <dbReference type="EMBL" id="SVA96222.1"/>
    </source>
</evidence>
<accession>A0A382A515</accession>
<dbReference type="PANTHER" id="PTHR14239:SF0">
    <property type="entry name" value="F420-DEPENDENT NADP REDUCTASE"/>
    <property type="match status" value="1"/>
</dbReference>
<dbReference type="GO" id="GO:0015677">
    <property type="term" value="P:copper ion import"/>
    <property type="evidence" value="ECO:0007669"/>
    <property type="project" value="TreeGrafter"/>
</dbReference>
<dbReference type="GO" id="GO:0006740">
    <property type="term" value="P:NADPH regeneration"/>
    <property type="evidence" value="ECO:0007669"/>
    <property type="project" value="InterPro"/>
</dbReference>
<reference evidence="3" key="1">
    <citation type="submission" date="2018-05" db="EMBL/GenBank/DDBJ databases">
        <authorList>
            <person name="Lanie J.A."/>
            <person name="Ng W.-L."/>
            <person name="Kazmierczak K.M."/>
            <person name="Andrzejewski T.M."/>
            <person name="Davidsen T.M."/>
            <person name="Wayne K.J."/>
            <person name="Tettelin H."/>
            <person name="Glass J.I."/>
            <person name="Rusch D."/>
            <person name="Podicherti R."/>
            <person name="Tsui H.-C.T."/>
            <person name="Winkler M.E."/>
        </authorList>
    </citation>
    <scope>NUCLEOTIDE SEQUENCE</scope>
</reference>
<dbReference type="PANTHER" id="PTHR14239">
    <property type="entry name" value="DUDULIN-RELATED"/>
    <property type="match status" value="1"/>
</dbReference>
<sequence>MKKSQIISILGGTGDLGNGLAKHFLKAGYQVIIGSRKLEGAVDAAQSLGSGCKGLQNENAADEGDIVILTVPFEHQKNILKVCKQYLHNKIMVDATVPLNPLKIATAQLPKEGSAAQISQSLLGDKVMVVSAFQNVSAEALMNEKLTDYEVLVCGNSRKARQIIIELIHDIGLTGWHAGQLANSAASEALTSVLISINKNHSINHTGIKIIGDNG</sequence>
<protein>
    <recommendedName>
        <fullName evidence="2">Pyrroline-5-carboxylate reductase catalytic N-terminal domain-containing protein</fullName>
    </recommendedName>
</protein>
<dbReference type="EMBL" id="UINC01023812">
    <property type="protein sequence ID" value="SVA96222.1"/>
    <property type="molecule type" value="Genomic_DNA"/>
</dbReference>
<dbReference type="AlphaFoldDB" id="A0A382A515"/>
<dbReference type="GO" id="GO:0050661">
    <property type="term" value="F:NADP binding"/>
    <property type="evidence" value="ECO:0007669"/>
    <property type="project" value="InterPro"/>
</dbReference>
<gene>
    <name evidence="3" type="ORF">METZ01_LOCUS149076</name>
</gene>
<dbReference type="InterPro" id="IPR051267">
    <property type="entry name" value="STEAP_metalloreductase"/>
</dbReference>
<dbReference type="Gene3D" id="3.40.50.720">
    <property type="entry name" value="NAD(P)-binding Rossmann-like Domain"/>
    <property type="match status" value="1"/>
</dbReference>
<dbReference type="InterPro" id="IPR010185">
    <property type="entry name" value="NpdG"/>
</dbReference>
<dbReference type="GO" id="GO:0052851">
    <property type="term" value="F:ferric-chelate reductase (NADPH) activity"/>
    <property type="evidence" value="ECO:0007669"/>
    <property type="project" value="TreeGrafter"/>
</dbReference>
<name>A0A382A515_9ZZZZ</name>
<dbReference type="GO" id="GO:0005886">
    <property type="term" value="C:plasma membrane"/>
    <property type="evidence" value="ECO:0007669"/>
    <property type="project" value="TreeGrafter"/>
</dbReference>
<evidence type="ECO:0000259" key="2">
    <source>
        <dbReference type="Pfam" id="PF03807"/>
    </source>
</evidence>
<dbReference type="InterPro" id="IPR036291">
    <property type="entry name" value="NAD(P)-bd_dom_sf"/>
</dbReference>
<dbReference type="GO" id="GO:0008823">
    <property type="term" value="F:cupric reductase (NADH) activity"/>
    <property type="evidence" value="ECO:0007669"/>
    <property type="project" value="TreeGrafter"/>
</dbReference>